<dbReference type="Pfam" id="PF01014">
    <property type="entry name" value="Uricase"/>
    <property type="match status" value="2"/>
</dbReference>
<dbReference type="InterPro" id="IPR002042">
    <property type="entry name" value="Uricase"/>
</dbReference>
<dbReference type="SUPFAM" id="SSF55620">
    <property type="entry name" value="Tetrahydrobiopterin biosynthesis enzymes-like"/>
    <property type="match status" value="2"/>
</dbReference>
<feature type="compositionally biased region" description="Polar residues" evidence="7">
    <location>
        <begin position="569"/>
        <end position="584"/>
    </location>
</feature>
<evidence type="ECO:0000256" key="4">
    <source>
        <dbReference type="ARBA" id="ARBA00022631"/>
    </source>
</evidence>
<protein>
    <recommendedName>
        <fullName evidence="3">factor independent urate hydroxylase</fullName>
        <ecNumber evidence="3">1.7.3.3</ecNumber>
    </recommendedName>
    <alternativeName>
        <fullName evidence="6">Urate oxidase</fullName>
    </alternativeName>
</protein>
<dbReference type="EC" id="1.7.3.3" evidence="3"/>
<dbReference type="AlphaFoldDB" id="A0A4Q2DPA1"/>
<dbReference type="PANTHER" id="PTHR42874:SF1">
    <property type="entry name" value="URICASE"/>
    <property type="match status" value="1"/>
</dbReference>
<dbReference type="GO" id="GO:0005777">
    <property type="term" value="C:peroxisome"/>
    <property type="evidence" value="ECO:0007669"/>
    <property type="project" value="TreeGrafter"/>
</dbReference>
<keyword evidence="9" id="KW-1185">Reference proteome</keyword>
<accession>A0A4Q2DPA1</accession>
<evidence type="ECO:0000256" key="1">
    <source>
        <dbReference type="ARBA" id="ARBA00004831"/>
    </source>
</evidence>
<dbReference type="OrthoDB" id="9992118at2759"/>
<dbReference type="GO" id="GO:0006145">
    <property type="term" value="P:purine nucleobase catabolic process"/>
    <property type="evidence" value="ECO:0007669"/>
    <property type="project" value="TreeGrafter"/>
</dbReference>
<evidence type="ECO:0000256" key="5">
    <source>
        <dbReference type="ARBA" id="ARBA00023002"/>
    </source>
</evidence>
<evidence type="ECO:0000256" key="3">
    <source>
        <dbReference type="ARBA" id="ARBA00012598"/>
    </source>
</evidence>
<dbReference type="GO" id="GO:0019628">
    <property type="term" value="P:urate catabolic process"/>
    <property type="evidence" value="ECO:0007669"/>
    <property type="project" value="UniProtKB-UniPathway"/>
</dbReference>
<evidence type="ECO:0000313" key="8">
    <source>
        <dbReference type="EMBL" id="RXW21843.1"/>
    </source>
</evidence>
<dbReference type="PROSITE" id="PS00366">
    <property type="entry name" value="URICASE"/>
    <property type="match status" value="1"/>
</dbReference>
<dbReference type="Gene3D" id="3.10.270.10">
    <property type="entry name" value="Urate Oxidase"/>
    <property type="match status" value="1"/>
</dbReference>
<dbReference type="PRINTS" id="PR00093">
    <property type="entry name" value="URICASE"/>
</dbReference>
<dbReference type="Proteomes" id="UP000290288">
    <property type="component" value="Unassembled WGS sequence"/>
</dbReference>
<keyword evidence="5" id="KW-0560">Oxidoreductase</keyword>
<gene>
    <name evidence="8" type="ORF">EST38_g4023</name>
</gene>
<evidence type="ECO:0000256" key="2">
    <source>
        <dbReference type="ARBA" id="ARBA00009760"/>
    </source>
</evidence>
<dbReference type="PANTHER" id="PTHR42874">
    <property type="entry name" value="URICASE"/>
    <property type="match status" value="1"/>
</dbReference>
<comment type="caution">
    <text evidence="8">The sequence shown here is derived from an EMBL/GenBank/DDBJ whole genome shotgun (WGS) entry which is preliminary data.</text>
</comment>
<dbReference type="UniPathway" id="UPA00394">
    <property type="reaction ID" value="UER00650"/>
</dbReference>
<comment type="pathway">
    <text evidence="1">Purine metabolism; urate degradation; (S)-allantoin from urate: step 1/3.</text>
</comment>
<sequence length="590" mass="65236">MTYLNYDVFDKVIVIDLLFKKLEKRLAHAGSKWNANQIFKVKCYAQDARDYFKDILLQSLNTTQDYRVDPSCYPHITQVYPSFTQELGDPFLDICLLPNSDYDTAVTAAGPAITDGRSSSVFELDSEAAPAHAASGGGLDSVEKLVCLILFSEHIIAYCDSRWEEVDTSDVDYLALVNGILEDEEGAADSYDAGARDIEPLFEDKLTLNLVTGKTVERGGVVVDVNDLLEMIAESFSSFSPSSRATIQTDFSPRIFCEQANMSSNAAELSTLSYAKYGKTNVRVFRIVRGDAGLHTIVEYSVETLLEGDIATSYTEADNSVVVATDSVKNITYFLAKTSPHILSPEKFALHIGTFFVSKYAHIHKVHVTVTQLRWSRISVDGKEHNHSFYRDGDDKRVITAVVDATQGKQALTATLTSGVADLLVLKSTGSAFENFYSDEYTTLIPVNDRIFSTSVDLSYTFSDIKLVAPQDEKKLEFQIPLKEGDKGFAGSVWDDSVAGRARTATLEVFAVDESASVQATLYKMAQRIIAENAGVKDVTYTLPNKHYIPVDMKYIGIDNLTPRVPVTEPSSPRSQQWIPSVQGSPRRCD</sequence>
<comment type="similarity">
    <text evidence="2">Belongs to the uricase family.</text>
</comment>
<organism evidence="8 9">
    <name type="scientific">Candolleomyces aberdarensis</name>
    <dbReference type="NCBI Taxonomy" id="2316362"/>
    <lineage>
        <taxon>Eukaryota</taxon>
        <taxon>Fungi</taxon>
        <taxon>Dikarya</taxon>
        <taxon>Basidiomycota</taxon>
        <taxon>Agaricomycotina</taxon>
        <taxon>Agaricomycetes</taxon>
        <taxon>Agaricomycetidae</taxon>
        <taxon>Agaricales</taxon>
        <taxon>Agaricineae</taxon>
        <taxon>Psathyrellaceae</taxon>
        <taxon>Candolleomyces</taxon>
    </lineage>
</organism>
<reference evidence="8 9" key="1">
    <citation type="submission" date="2019-01" db="EMBL/GenBank/DDBJ databases">
        <title>Draft genome sequence of Psathyrella aberdarensis IHI B618.</title>
        <authorList>
            <person name="Buettner E."/>
            <person name="Kellner H."/>
        </authorList>
    </citation>
    <scope>NUCLEOTIDE SEQUENCE [LARGE SCALE GENOMIC DNA]</scope>
    <source>
        <strain evidence="8 9">IHI B618</strain>
    </source>
</reference>
<dbReference type="InterPro" id="IPR019842">
    <property type="entry name" value="Uricase_CS"/>
</dbReference>
<evidence type="ECO:0000256" key="7">
    <source>
        <dbReference type="SAM" id="MobiDB-lite"/>
    </source>
</evidence>
<name>A0A4Q2DPA1_9AGAR</name>
<dbReference type="GO" id="GO:0004846">
    <property type="term" value="F:urate oxidase activity"/>
    <property type="evidence" value="ECO:0007669"/>
    <property type="project" value="UniProtKB-EC"/>
</dbReference>
<keyword evidence="4" id="KW-0659">Purine metabolism</keyword>
<dbReference type="STRING" id="2316362.A0A4Q2DPA1"/>
<proteinExistence type="inferred from homology"/>
<dbReference type="EMBL" id="SDEE01000093">
    <property type="protein sequence ID" value="RXW21843.1"/>
    <property type="molecule type" value="Genomic_DNA"/>
</dbReference>
<feature type="region of interest" description="Disordered" evidence="7">
    <location>
        <begin position="566"/>
        <end position="590"/>
    </location>
</feature>
<evidence type="ECO:0000256" key="6">
    <source>
        <dbReference type="ARBA" id="ARBA00031317"/>
    </source>
</evidence>
<dbReference type="NCBIfam" id="TIGR03383">
    <property type="entry name" value="urate_oxi"/>
    <property type="match status" value="1"/>
</dbReference>
<evidence type="ECO:0000313" key="9">
    <source>
        <dbReference type="Proteomes" id="UP000290288"/>
    </source>
</evidence>